<dbReference type="RefSeq" id="WP_247378446.1">
    <property type="nucleotide sequence ID" value="NZ_JALLGV010000005.1"/>
</dbReference>
<name>A0ABD6CFG3_9EURY</name>
<comment type="caution">
    <text evidence="2">The sequence shown here is derived from an EMBL/GenBank/DDBJ whole genome shotgun (WGS) entry which is preliminary data.</text>
</comment>
<evidence type="ECO:0000313" key="3">
    <source>
        <dbReference type="Proteomes" id="UP001597119"/>
    </source>
</evidence>
<keyword evidence="1" id="KW-1133">Transmembrane helix</keyword>
<feature type="transmembrane region" description="Helical" evidence="1">
    <location>
        <begin position="20"/>
        <end position="49"/>
    </location>
</feature>
<feature type="transmembrane region" description="Helical" evidence="1">
    <location>
        <begin position="146"/>
        <end position="171"/>
    </location>
</feature>
<keyword evidence="3" id="KW-1185">Reference proteome</keyword>
<sequence length="172" mass="17564">MMDAVVPLASVLGKDLLTWVALGVALLGVVGSAVPLLPGALLSLSGLFLYWWHTGYSDPSLLVLVVLTSLALLVVVLDWFGGAVSAKVGGASTRTATAAGLVGLLLFFVAGPVGILLGVTGVVFLAEFSRTGDPQASGRTAIYTTIGMLASTVAQVLLTALFFLGFLLAVFV</sequence>
<evidence type="ECO:0000313" key="2">
    <source>
        <dbReference type="EMBL" id="MFD1588789.1"/>
    </source>
</evidence>
<gene>
    <name evidence="2" type="ORF">ACFR9U_17565</name>
</gene>
<dbReference type="InterPro" id="IPR007403">
    <property type="entry name" value="DUF456"/>
</dbReference>
<proteinExistence type="predicted"/>
<dbReference type="Proteomes" id="UP001597119">
    <property type="component" value="Unassembled WGS sequence"/>
</dbReference>
<dbReference type="PANTHER" id="PTHR39165:SF1">
    <property type="entry name" value="DUF456 DOMAIN-CONTAINING PROTEIN"/>
    <property type="match status" value="1"/>
</dbReference>
<organism evidence="2 3">
    <name type="scientific">Halorientalis brevis</name>
    <dbReference type="NCBI Taxonomy" id="1126241"/>
    <lineage>
        <taxon>Archaea</taxon>
        <taxon>Methanobacteriati</taxon>
        <taxon>Methanobacteriota</taxon>
        <taxon>Stenosarchaea group</taxon>
        <taxon>Halobacteria</taxon>
        <taxon>Halobacteriales</taxon>
        <taxon>Haloarculaceae</taxon>
        <taxon>Halorientalis</taxon>
    </lineage>
</organism>
<reference evidence="2 3" key="1">
    <citation type="journal article" date="2019" name="Int. J. Syst. Evol. Microbiol.">
        <title>The Global Catalogue of Microorganisms (GCM) 10K type strain sequencing project: providing services to taxonomists for standard genome sequencing and annotation.</title>
        <authorList>
            <consortium name="The Broad Institute Genomics Platform"/>
            <consortium name="The Broad Institute Genome Sequencing Center for Infectious Disease"/>
            <person name="Wu L."/>
            <person name="Ma J."/>
        </authorList>
    </citation>
    <scope>NUCLEOTIDE SEQUENCE [LARGE SCALE GENOMIC DNA]</scope>
    <source>
        <strain evidence="2 3">CGMCC 1.12125</strain>
    </source>
</reference>
<dbReference type="EMBL" id="JBHUDJ010000014">
    <property type="protein sequence ID" value="MFD1588789.1"/>
    <property type="molecule type" value="Genomic_DNA"/>
</dbReference>
<keyword evidence="1" id="KW-0472">Membrane</keyword>
<protein>
    <submittedName>
        <fullName evidence="2">DUF456 domain-containing protein</fullName>
    </submittedName>
</protein>
<keyword evidence="1" id="KW-0812">Transmembrane</keyword>
<evidence type="ECO:0000256" key="1">
    <source>
        <dbReference type="SAM" id="Phobius"/>
    </source>
</evidence>
<dbReference type="PANTHER" id="PTHR39165">
    <property type="entry name" value="IG HYPOTHETICAL 17883"/>
    <property type="match status" value="1"/>
</dbReference>
<dbReference type="Pfam" id="PF04306">
    <property type="entry name" value="DUF456"/>
    <property type="match status" value="1"/>
</dbReference>
<feature type="transmembrane region" description="Helical" evidence="1">
    <location>
        <begin position="61"/>
        <end position="81"/>
    </location>
</feature>
<accession>A0ABD6CFG3</accession>
<feature type="transmembrane region" description="Helical" evidence="1">
    <location>
        <begin position="101"/>
        <end position="125"/>
    </location>
</feature>
<dbReference type="AlphaFoldDB" id="A0ABD6CFG3"/>